<dbReference type="GO" id="GO:0008017">
    <property type="term" value="F:microtubule binding"/>
    <property type="evidence" value="ECO:0007669"/>
    <property type="project" value="InterPro"/>
</dbReference>
<feature type="region of interest" description="Disordered" evidence="4">
    <location>
        <begin position="432"/>
        <end position="466"/>
    </location>
</feature>
<dbReference type="EMBL" id="RCHS01001556">
    <property type="protein sequence ID" value="RMX52912.1"/>
    <property type="molecule type" value="Genomic_DNA"/>
</dbReference>
<dbReference type="AlphaFoldDB" id="A0A3M6UGZ1"/>
<evidence type="ECO:0000256" key="1">
    <source>
        <dbReference type="ARBA" id="ARBA00004245"/>
    </source>
</evidence>
<evidence type="ECO:0000313" key="7">
    <source>
        <dbReference type="Proteomes" id="UP000275408"/>
    </source>
</evidence>
<evidence type="ECO:0000256" key="3">
    <source>
        <dbReference type="ARBA" id="ARBA00023212"/>
    </source>
</evidence>
<sequence>MLAVSFIGKKFCCDAQVEVANQVENSGLQLNLKVRETCRQLIKTPEPVLATLHVNLNNGRREDVNKCKELLSFLKEQVLPKTVKLISLKRIKKFKDKDKSNGGNFLGCIWPGKSKKRKEENKKRCTRDTESYPQTSVVGSSIKLDSTSLHENHTAGILATPSVTCANLTRIEKVESNDDILEEDKNPSIAKLKNISDENVSLNYLDEGKLGKTEKAVVETSYDNLTTSFATKERNKIVKRNTTSCFGIKRSRKLGTGKWHLSERGLQRVQNLKQDARSKNTASPTTIVEHNLSEQTKRDLEQFAAQYVGKICELALTRKTKESCREFAKVYVENVLTLAKNRISELENLKRREQSVRCEGKCSLEVEDHPSFSKVWKYSQALAEGHDFSEAQTTVNGAELGTSSEHLRSNDGDIINDCQTGDFEREIINLASSSDDSLSENSPSSSSESVEFHTQCTRERGEPIPPCEIENEAKVHYAFENMESGKLADENYGFPPQAGKEDGNYSLEALGISSTPTKEGEELPPGKTEQGKLATRMQRTGNQPEPSFGRRRPFYKRTVSESQASERKQWNYTQPGDDDVQVTSNLNPSGSPGNTPPKFVRSPSCPDVTEASEIFYFNSDSKVFIILGVFVGNDAACLFVEDDVFIESILSHHGDVYDSLTQRTWTILHVHELWNGGKPMDAMKACIELTGMVDFEKSLGATPKPSTPHTLVSRDYALFLNILQQLPSSCAMWTLDLCELVLPKLKGFISTQHHSSHVEMACSVVHVVLKKVAVVVRRTSKGTRDKEKEQKIKVCTSELKDIKDMTSDVIHAVKAGKKNNTEDPVSMKLVLKELQLALGTFLSSASAS</sequence>
<evidence type="ECO:0000256" key="2">
    <source>
        <dbReference type="ARBA" id="ARBA00022490"/>
    </source>
</evidence>
<accession>A0A3M6UGZ1</accession>
<dbReference type="Pfam" id="PF13925">
    <property type="entry name" value="Katanin_con80"/>
    <property type="match status" value="1"/>
</dbReference>
<keyword evidence="3" id="KW-0206">Cytoskeleton</keyword>
<evidence type="ECO:0000256" key="4">
    <source>
        <dbReference type="SAM" id="MobiDB-lite"/>
    </source>
</evidence>
<reference evidence="6 7" key="1">
    <citation type="journal article" date="2018" name="Sci. Rep.">
        <title>Comparative analysis of the Pocillopora damicornis genome highlights role of immune system in coral evolution.</title>
        <authorList>
            <person name="Cunning R."/>
            <person name="Bay R.A."/>
            <person name="Gillette P."/>
            <person name="Baker A.C."/>
            <person name="Traylor-Knowles N."/>
        </authorList>
    </citation>
    <scope>NUCLEOTIDE SEQUENCE [LARGE SCALE GENOMIC DNA]</scope>
    <source>
        <strain evidence="6">RSMAS</strain>
        <tissue evidence="6">Whole animal</tissue>
    </source>
</reference>
<feature type="region of interest" description="Disordered" evidence="4">
    <location>
        <begin position="514"/>
        <end position="604"/>
    </location>
</feature>
<evidence type="ECO:0000313" key="6">
    <source>
        <dbReference type="EMBL" id="RMX52912.1"/>
    </source>
</evidence>
<dbReference type="GO" id="GO:0005856">
    <property type="term" value="C:cytoskeleton"/>
    <property type="evidence" value="ECO:0007669"/>
    <property type="project" value="UniProtKB-SubCell"/>
</dbReference>
<dbReference type="Proteomes" id="UP000275408">
    <property type="component" value="Unassembled WGS sequence"/>
</dbReference>
<name>A0A3M6UGZ1_POCDA</name>
<comment type="caution">
    <text evidence="6">The sequence shown here is derived from an EMBL/GenBank/DDBJ whole genome shotgun (WGS) entry which is preliminary data.</text>
</comment>
<organism evidence="6 7">
    <name type="scientific">Pocillopora damicornis</name>
    <name type="common">Cauliflower coral</name>
    <name type="synonym">Millepora damicornis</name>
    <dbReference type="NCBI Taxonomy" id="46731"/>
    <lineage>
        <taxon>Eukaryota</taxon>
        <taxon>Metazoa</taxon>
        <taxon>Cnidaria</taxon>
        <taxon>Anthozoa</taxon>
        <taxon>Hexacorallia</taxon>
        <taxon>Scleractinia</taxon>
        <taxon>Astrocoeniina</taxon>
        <taxon>Pocilloporidae</taxon>
        <taxon>Pocillopora</taxon>
    </lineage>
</organism>
<feature type="domain" description="Katanin p80 subunit C-terminal" evidence="5">
    <location>
        <begin position="653"/>
        <end position="808"/>
    </location>
</feature>
<protein>
    <recommendedName>
        <fullName evidence="5">Katanin p80 subunit C-terminal domain-containing protein</fullName>
    </recommendedName>
</protein>
<keyword evidence="2" id="KW-0963">Cytoplasm</keyword>
<keyword evidence="7" id="KW-1185">Reference proteome</keyword>
<feature type="compositionally biased region" description="Polar residues" evidence="4">
    <location>
        <begin position="581"/>
        <end position="593"/>
    </location>
</feature>
<evidence type="ECO:0000259" key="5">
    <source>
        <dbReference type="Pfam" id="PF13925"/>
    </source>
</evidence>
<dbReference type="OrthoDB" id="5980367at2759"/>
<gene>
    <name evidence="6" type="ORF">pdam_00010964</name>
</gene>
<dbReference type="InterPro" id="IPR028021">
    <property type="entry name" value="Katanin_C-terminal"/>
</dbReference>
<proteinExistence type="predicted"/>
<comment type="subcellular location">
    <subcellularLocation>
        <location evidence="1">Cytoplasm</location>
        <location evidence="1">Cytoskeleton</location>
    </subcellularLocation>
</comment>
<feature type="compositionally biased region" description="Low complexity" evidence="4">
    <location>
        <begin position="432"/>
        <end position="449"/>
    </location>
</feature>